<keyword evidence="2" id="KW-1185">Reference proteome</keyword>
<organism evidence="1 2">
    <name type="scientific">Bifidobacterium dolichotidis</name>
    <dbReference type="NCBI Taxonomy" id="2306976"/>
    <lineage>
        <taxon>Bacteria</taxon>
        <taxon>Bacillati</taxon>
        <taxon>Actinomycetota</taxon>
        <taxon>Actinomycetes</taxon>
        <taxon>Bifidobacteriales</taxon>
        <taxon>Bifidobacteriaceae</taxon>
        <taxon>Bifidobacterium</taxon>
    </lineage>
</organism>
<dbReference type="RefSeq" id="WP_125962971.1">
    <property type="nucleotide sequence ID" value="NZ_QXGM01000001.1"/>
</dbReference>
<comment type="caution">
    <text evidence="1">The sequence shown here is derived from an EMBL/GenBank/DDBJ whole genome shotgun (WGS) entry which is preliminary data.</text>
</comment>
<accession>A0A430FSE6</accession>
<dbReference type="OrthoDB" id="3243184at2"/>
<sequence>MNERQHIDFDELIALVHDQAQLEHESRDLSACNTQFDQLCAQFHEDVRHLGRKAALQQWVQQPQQHWARLIDGSAHRVRIDTMVRLFVVMAESLPVRDGVIATVLAAHMDAEQRQQLVMQYIYHPYMQSNAVSVDSLLEDAFYGDEQGIDSQAALRGIVVLQLVMEAVGNVGRFLAQPAAVMAFLWWWMGMGGNAQRAAVLAQDADQSCSMANIVLTALSHGVFPRSARGLETLQDTVWKQSFEDLEISDS</sequence>
<dbReference type="AlphaFoldDB" id="A0A430FSE6"/>
<evidence type="ECO:0008006" key="3">
    <source>
        <dbReference type="Google" id="ProtNLM"/>
    </source>
</evidence>
<evidence type="ECO:0000313" key="2">
    <source>
        <dbReference type="Proteomes" id="UP000287609"/>
    </source>
</evidence>
<gene>
    <name evidence="1" type="ORF">D2E26_0342</name>
</gene>
<proteinExistence type="predicted"/>
<name>A0A430FSE6_9BIFI</name>
<evidence type="ECO:0000313" key="1">
    <source>
        <dbReference type="EMBL" id="RSX55779.1"/>
    </source>
</evidence>
<dbReference type="InterPro" id="IPR025447">
    <property type="entry name" value="DUF4192"/>
</dbReference>
<dbReference type="EMBL" id="QXGM01000001">
    <property type="protein sequence ID" value="RSX55779.1"/>
    <property type="molecule type" value="Genomic_DNA"/>
</dbReference>
<protein>
    <recommendedName>
        <fullName evidence="3">DUF4192 family protein</fullName>
    </recommendedName>
</protein>
<reference evidence="1 2" key="1">
    <citation type="submission" date="2018-09" db="EMBL/GenBank/DDBJ databases">
        <title>Characterization of the phylogenetic diversity of five novel species belonging to the genus Bifidobacterium.</title>
        <authorList>
            <person name="Lugli G.A."/>
            <person name="Duranti S."/>
            <person name="Milani C."/>
        </authorList>
    </citation>
    <scope>NUCLEOTIDE SEQUENCE [LARGE SCALE GENOMIC DNA]</scope>
    <source>
        <strain evidence="1 2">2036B</strain>
    </source>
</reference>
<dbReference type="Proteomes" id="UP000287609">
    <property type="component" value="Unassembled WGS sequence"/>
</dbReference>
<dbReference type="Pfam" id="PF13830">
    <property type="entry name" value="DUF4192"/>
    <property type="match status" value="1"/>
</dbReference>